<proteinExistence type="predicted"/>
<dbReference type="STRING" id="39482.ERS852491_03965"/>
<protein>
    <submittedName>
        <fullName evidence="1">Uncharacterized protein</fullName>
    </submittedName>
</protein>
<dbReference type="OrthoDB" id="2065060at2"/>
<accession>A0A174JR82</accession>
<dbReference type="AlphaFoldDB" id="A0A174JR82"/>
<evidence type="ECO:0000313" key="1">
    <source>
        <dbReference type="EMBL" id="CUO99670.1"/>
    </source>
</evidence>
<evidence type="ECO:0000313" key="2">
    <source>
        <dbReference type="Proteomes" id="UP000095544"/>
    </source>
</evidence>
<sequence>MIDVSNRVLTNVKTYISDICQNVQSDSTKTPPSFPSVSVVQIDNPDTAVDLENSENAVESVIEIQSFSNKNITESKTIINKACDSMRIMGYVRAYGPQKISNTSDTNINRMVARFKRIVSSVDEIEKFT</sequence>
<dbReference type="RefSeq" id="WP_055154757.1">
    <property type="nucleotide sequence ID" value="NZ_CYZU01000048.1"/>
</dbReference>
<dbReference type="Proteomes" id="UP000095544">
    <property type="component" value="Unassembled WGS sequence"/>
</dbReference>
<gene>
    <name evidence="1" type="ORF">ERS852491_03965</name>
</gene>
<dbReference type="EMBL" id="CYZU01000048">
    <property type="protein sequence ID" value="CUO99670.1"/>
    <property type="molecule type" value="Genomic_DNA"/>
</dbReference>
<reference evidence="1 2" key="1">
    <citation type="submission" date="2015-09" db="EMBL/GenBank/DDBJ databases">
        <authorList>
            <consortium name="Pathogen Informatics"/>
        </authorList>
    </citation>
    <scope>NUCLEOTIDE SEQUENCE [LARGE SCALE GENOMIC DNA]</scope>
    <source>
        <strain evidence="1 2">2789STDY5834876</strain>
    </source>
</reference>
<organism evidence="1 2">
    <name type="scientific">Faecalicatena contorta</name>
    <dbReference type="NCBI Taxonomy" id="39482"/>
    <lineage>
        <taxon>Bacteria</taxon>
        <taxon>Bacillati</taxon>
        <taxon>Bacillota</taxon>
        <taxon>Clostridia</taxon>
        <taxon>Lachnospirales</taxon>
        <taxon>Lachnospiraceae</taxon>
        <taxon>Faecalicatena</taxon>
    </lineage>
</organism>
<name>A0A174JR82_9FIRM</name>